<dbReference type="SUPFAM" id="SSF53474">
    <property type="entry name" value="alpha/beta-Hydrolases"/>
    <property type="match status" value="1"/>
</dbReference>
<accession>A0A023B3R1</accession>
<proteinExistence type="predicted"/>
<dbReference type="VEuPathDB" id="CryptoDB:GNI_108910"/>
<dbReference type="AlphaFoldDB" id="A0A023B3R1"/>
<name>A0A023B3R1_GRENI</name>
<dbReference type="eggNOG" id="KOG1552">
    <property type="taxonomic scope" value="Eukaryota"/>
</dbReference>
<dbReference type="InterPro" id="IPR000383">
    <property type="entry name" value="Xaa-Pro-like_dom"/>
</dbReference>
<keyword evidence="3" id="KW-1185">Reference proteome</keyword>
<dbReference type="Proteomes" id="UP000019763">
    <property type="component" value="Unassembled WGS sequence"/>
</dbReference>
<evidence type="ECO:0000259" key="1">
    <source>
        <dbReference type="Pfam" id="PF02129"/>
    </source>
</evidence>
<keyword evidence="2" id="KW-0378">Hydrolase</keyword>
<protein>
    <submittedName>
        <fullName evidence="2">Alpha/beta hydrolase family protein</fullName>
    </submittedName>
</protein>
<reference evidence="2" key="1">
    <citation type="submission" date="2013-12" db="EMBL/GenBank/DDBJ databases">
        <authorList>
            <person name="Omoto C.K."/>
            <person name="Sibley D."/>
            <person name="Venepally P."/>
            <person name="Hadjithomas M."/>
            <person name="Karamycheva S."/>
            <person name="Brunk B."/>
            <person name="Roos D."/>
            <person name="Caler E."/>
            <person name="Lorenzi H."/>
        </authorList>
    </citation>
    <scope>NUCLEOTIDE SEQUENCE</scope>
</reference>
<dbReference type="PANTHER" id="PTHR43358:SF4">
    <property type="entry name" value="ALPHA_BETA HYDROLASE FOLD-1 DOMAIN-CONTAINING PROTEIN"/>
    <property type="match status" value="1"/>
</dbReference>
<gene>
    <name evidence="2" type="ORF">GNI_108910</name>
</gene>
<dbReference type="GO" id="GO:0016787">
    <property type="term" value="F:hydrolase activity"/>
    <property type="evidence" value="ECO:0007669"/>
    <property type="project" value="UniProtKB-KW"/>
</dbReference>
<dbReference type="InterPro" id="IPR052920">
    <property type="entry name" value="DNA-binding_regulatory"/>
</dbReference>
<organism evidence="2 3">
    <name type="scientific">Gregarina niphandrodes</name>
    <name type="common">Septate eugregarine</name>
    <dbReference type="NCBI Taxonomy" id="110365"/>
    <lineage>
        <taxon>Eukaryota</taxon>
        <taxon>Sar</taxon>
        <taxon>Alveolata</taxon>
        <taxon>Apicomplexa</taxon>
        <taxon>Conoidasida</taxon>
        <taxon>Gregarinasina</taxon>
        <taxon>Eugregarinorida</taxon>
        <taxon>Gregarinidae</taxon>
        <taxon>Gregarina</taxon>
    </lineage>
</organism>
<comment type="caution">
    <text evidence="2">The sequence shown here is derived from an EMBL/GenBank/DDBJ whole genome shotgun (WGS) entry which is preliminary data.</text>
</comment>
<dbReference type="RefSeq" id="XP_011131447.1">
    <property type="nucleotide sequence ID" value="XM_011133145.1"/>
</dbReference>
<dbReference type="Pfam" id="PF02129">
    <property type="entry name" value="Peptidase_S15"/>
    <property type="match status" value="1"/>
</dbReference>
<dbReference type="PANTHER" id="PTHR43358">
    <property type="entry name" value="ALPHA/BETA-HYDROLASE"/>
    <property type="match status" value="1"/>
</dbReference>
<dbReference type="GeneID" id="22913867"/>
<evidence type="ECO:0000313" key="2">
    <source>
        <dbReference type="EMBL" id="EZG55758.1"/>
    </source>
</evidence>
<dbReference type="EMBL" id="AFNH02000812">
    <property type="protein sequence ID" value="EZG55758.1"/>
    <property type="molecule type" value="Genomic_DNA"/>
</dbReference>
<evidence type="ECO:0000313" key="3">
    <source>
        <dbReference type="Proteomes" id="UP000019763"/>
    </source>
</evidence>
<sequence length="437" mass="48192">MLSSVQQIYDELWKTIVRPPRDEYSMDELGESRFRLLDGRVYMREDFDVVNGSNETLRCSHYEPLDRFGLEKLPCVVYLHGNSSSRVEACGVLPYTLPLGITVVCFDFSGSGHSDGDWVTLGWKEKNDLDCVVQYLKQNRRVATIGLWGRSMGAVTALLYNQEDHEDVTAIVADSPFSNLRDLIQELAAHILYNQPIEDDDPQLAGPPLLCGPPGTVQLNAEETAAEELGSSSRLTNESKQIATALSDGVGLGPPTTLPGSSSACSSSVAAAAPHYPGPDDGMDIMAACSPWGTWGWGWIKTPVMYVCNAITTVVLGMIRSTILSRCDGFDIHDLHIDISKCNAPLLFVNAKGDYFIKQHHPTKLFNEYRQNKKWFINCNGDHNSERSPQVMYSIAVYLYHSLQSHVSLGGPHVNVCEPHVNVFGSDGMLHLVSKAV</sequence>
<feature type="domain" description="Xaa-Pro dipeptidyl-peptidase-like" evidence="1">
    <location>
        <begin position="96"/>
        <end position="185"/>
    </location>
</feature>
<dbReference type="OrthoDB" id="10249433at2759"/>
<dbReference type="Gene3D" id="3.40.50.1820">
    <property type="entry name" value="alpha/beta hydrolase"/>
    <property type="match status" value="1"/>
</dbReference>
<dbReference type="InterPro" id="IPR029058">
    <property type="entry name" value="AB_hydrolase_fold"/>
</dbReference>